<dbReference type="SUPFAM" id="SSF53474">
    <property type="entry name" value="alpha/beta-Hydrolases"/>
    <property type="match status" value="1"/>
</dbReference>
<evidence type="ECO:0000313" key="4">
    <source>
        <dbReference type="Proteomes" id="UP000461409"/>
    </source>
</evidence>
<feature type="domain" description="AB hydrolase-1" evidence="2">
    <location>
        <begin position="26"/>
        <end position="248"/>
    </location>
</feature>
<dbReference type="GO" id="GO:0047570">
    <property type="term" value="F:3-oxoadipate enol-lactonase activity"/>
    <property type="evidence" value="ECO:0007669"/>
    <property type="project" value="UniProtKB-EC"/>
</dbReference>
<dbReference type="Proteomes" id="UP000461409">
    <property type="component" value="Unassembled WGS sequence"/>
</dbReference>
<dbReference type="PRINTS" id="PR00111">
    <property type="entry name" value="ABHYDROLASE"/>
</dbReference>
<proteinExistence type="inferred from homology"/>
<comment type="caution">
    <text evidence="3">The sequence shown here is derived from an EMBL/GenBank/DDBJ whole genome shotgun (WGS) entry which is preliminary data.</text>
</comment>
<dbReference type="GO" id="GO:0042952">
    <property type="term" value="P:beta-ketoadipate pathway"/>
    <property type="evidence" value="ECO:0007669"/>
    <property type="project" value="InterPro"/>
</dbReference>
<dbReference type="EMBL" id="WUBR01000003">
    <property type="protein sequence ID" value="MWV29058.1"/>
    <property type="molecule type" value="Genomic_DNA"/>
</dbReference>
<reference evidence="3 4" key="2">
    <citation type="submission" date="2020-02" db="EMBL/GenBank/DDBJ databases">
        <title>Erythrobacter dongmakensis sp. nov., isolated from a tidal mudflat.</title>
        <authorList>
            <person name="Kim I.S."/>
        </authorList>
    </citation>
    <scope>NUCLEOTIDE SEQUENCE [LARGE SCALE GENOMIC DNA]</scope>
    <source>
        <strain evidence="3 4">GH3-10</strain>
    </source>
</reference>
<keyword evidence="3" id="KW-0378">Hydrolase</keyword>
<dbReference type="InterPro" id="IPR026968">
    <property type="entry name" value="PcaD/CatD"/>
</dbReference>
<evidence type="ECO:0000256" key="1">
    <source>
        <dbReference type="ARBA" id="ARBA00008645"/>
    </source>
</evidence>
<dbReference type="EC" id="3.1.1.24" evidence="3"/>
<name>A0A844XHM9_9SPHN</name>
<organism evidence="3 4">
    <name type="scientific">Aurantiacibacter rhizosphaerae</name>
    <dbReference type="NCBI Taxonomy" id="2691582"/>
    <lineage>
        <taxon>Bacteria</taxon>
        <taxon>Pseudomonadati</taxon>
        <taxon>Pseudomonadota</taxon>
        <taxon>Alphaproteobacteria</taxon>
        <taxon>Sphingomonadales</taxon>
        <taxon>Erythrobacteraceae</taxon>
        <taxon>Aurantiacibacter</taxon>
    </lineage>
</organism>
<dbReference type="RefSeq" id="WP_160486685.1">
    <property type="nucleotide sequence ID" value="NZ_WUBR01000003.1"/>
</dbReference>
<dbReference type="NCBIfam" id="TIGR02427">
    <property type="entry name" value="protocat_pcaD"/>
    <property type="match status" value="1"/>
</dbReference>
<reference evidence="3 4" key="1">
    <citation type="submission" date="2019-12" db="EMBL/GenBank/DDBJ databases">
        <authorList>
            <person name="Lee S.D."/>
        </authorList>
    </citation>
    <scope>NUCLEOTIDE SEQUENCE [LARGE SCALE GENOMIC DNA]</scope>
    <source>
        <strain evidence="3 4">GH3-10</strain>
    </source>
</reference>
<evidence type="ECO:0000313" key="3">
    <source>
        <dbReference type="EMBL" id="MWV29058.1"/>
    </source>
</evidence>
<comment type="similarity">
    <text evidence="1">Belongs to the AB hydrolase superfamily.</text>
</comment>
<gene>
    <name evidence="3" type="primary">pcaD</name>
    <name evidence="3" type="ORF">GRF63_14190</name>
</gene>
<accession>A0A844XHM9</accession>
<protein>
    <submittedName>
        <fullName evidence="3">3-oxoadipate enol-lactonase</fullName>
        <ecNumber evidence="3">3.1.1.24</ecNumber>
    </submittedName>
</protein>
<sequence length="263" mass="28995">MMDQSFITCGDGCQIHFRLDGANGAPILVLSNSLGTAMSMWEPQMARLRQHFRVLRYDQRGHGLSDCPRGAYSMDRLGRDVIELLDTLELDRVNFCGLSLGGMTGQWLGIRTPERFERLILANTSPYMGPPSAWDARITLVYREGLAMLAQASAERWFTPDFCKERPDKVALFQARLAGGSQTGYAGCCAAIRDMDMRPSLGLVKVPCLVIGGESDPATPREHSEALHEGIPDAALKMLPAAHLSNVEQPHAFTDAVIDFIRD</sequence>
<dbReference type="Pfam" id="PF00561">
    <property type="entry name" value="Abhydrolase_1"/>
    <property type="match status" value="1"/>
</dbReference>
<evidence type="ECO:0000259" key="2">
    <source>
        <dbReference type="Pfam" id="PF00561"/>
    </source>
</evidence>
<dbReference type="AlphaFoldDB" id="A0A844XHM9"/>
<dbReference type="PANTHER" id="PTHR43039">
    <property type="entry name" value="ESTERASE-RELATED"/>
    <property type="match status" value="1"/>
</dbReference>
<keyword evidence="4" id="KW-1185">Reference proteome</keyword>
<dbReference type="InterPro" id="IPR000073">
    <property type="entry name" value="AB_hydrolase_1"/>
</dbReference>
<dbReference type="Gene3D" id="3.40.50.1820">
    <property type="entry name" value="alpha/beta hydrolase"/>
    <property type="match status" value="1"/>
</dbReference>
<dbReference type="InterPro" id="IPR029058">
    <property type="entry name" value="AB_hydrolase_fold"/>
</dbReference>